<protein>
    <recommendedName>
        <fullName evidence="1">Peptide N-acetyl-beta-D-glucosaminyl asparaginase amidase A N-terminal domain-containing protein</fullName>
    </recommendedName>
</protein>
<dbReference type="InterPro" id="IPR056948">
    <property type="entry name" value="PNGaseA_N"/>
</dbReference>
<dbReference type="EMBL" id="JAHLUX010000005">
    <property type="protein sequence ID" value="KAG7818785.1"/>
    <property type="molecule type" value="Genomic_DNA"/>
</dbReference>
<evidence type="ECO:0000259" key="1">
    <source>
        <dbReference type="Pfam" id="PF12222"/>
    </source>
</evidence>
<dbReference type="Pfam" id="PF12222">
    <property type="entry name" value="PNGaseA"/>
    <property type="match status" value="1"/>
</dbReference>
<gene>
    <name evidence="2" type="ORF">KL928_002653</name>
</gene>
<dbReference type="AlphaFoldDB" id="A0AAN6DGD2"/>
<sequence>MGVMTKASLAREWAIWNQLILHKKQSMRQELLDDRAPLVSEKYGDYQAPARPKNRASFGVLKKTMWAVQASTLILLVYLLGPRSLLTFHNEVEEAVSEVIEVGFPKPDFGDPVFEQNILNYTFGNSWGLPIEANYTKPEVSFNRVIVSLDTWVDGVQYDRLAHLYVSGIEVWRTSTIEPHGKPSHAHTEKDVSTYAKLFEEDATILFQLDNLLTPRLTGSFNISLNVKYYDTVDGMRPPASNIFPLVRRETGTRPPLLTLPDNTFDSVIPQLSYNTTKVVLDLFVSGNADEEFWYSNVLEEYKNVFHKSYPGHGPCRVINVFVDGIRVLSADPFVVVYTGGISPALWHPIVSTGAFDVRALRLDITPLLPIFWDQSTQLAIDVSNCVDDDLKFGETPNGIGSNWIASGSVATWEDSTILTSSGKILSFENKTSVSAIAFSPPAAGLYSQIVDAKYTNKVNSSVTYTYENGTEKELILEVSSKTKQSNVQLLSGFGEDESLVFIPETDITSSVKDAATNATIWSLEKKVTQPLIYKVKAKPTFGPDVDFSVNITKVFGEKIALNGVNVINGVSRENGTSNFTLSPKGNHGEAVIEHKVNFTMSEPLPDFKYSRHALADHDEIVYDTIDPEVIVWEDVMHQFEKEGLELAQFAAQETSEDQATEQQSFGPQTRLLNRYLADF</sequence>
<evidence type="ECO:0000313" key="2">
    <source>
        <dbReference type="EMBL" id="KAG7818785.1"/>
    </source>
</evidence>
<dbReference type="GeneID" id="66126704"/>
<dbReference type="Proteomes" id="UP001196530">
    <property type="component" value="Unassembled WGS sequence"/>
</dbReference>
<feature type="domain" description="Peptide N-acetyl-beta-D-glucosaminyl asparaginase amidase A N-terminal" evidence="1">
    <location>
        <begin position="114"/>
        <end position="428"/>
    </location>
</feature>
<dbReference type="PANTHER" id="PTHR31104">
    <property type="entry name" value="PEPTIDE-N4-(N-ACETYL-BETA-GLUCOSAMINYL)ASPARAGINE AMIDASE A PROTEIN"/>
    <property type="match status" value="1"/>
</dbReference>
<proteinExistence type="predicted"/>
<dbReference type="InterPro" id="IPR021102">
    <property type="entry name" value="PNGase_A"/>
</dbReference>
<reference evidence="2" key="1">
    <citation type="journal article" date="2021" name="G3 (Bethesda)">
        <title>Genomic diversity, chromosomal rearrangements, and interspecies hybridization in the ogataea polymorpha species complex.</title>
        <authorList>
            <person name="Hanson S.J."/>
            <person name="Cinneide E.O."/>
            <person name="Salzberg L.I."/>
            <person name="Wolfe K.H."/>
            <person name="McGowan J."/>
            <person name="Fitzpatrick D.A."/>
            <person name="Matlin K."/>
        </authorList>
    </citation>
    <scope>NUCLEOTIDE SEQUENCE</scope>
    <source>
        <strain evidence="2">61-244</strain>
    </source>
</reference>
<dbReference type="RefSeq" id="XP_043059807.1">
    <property type="nucleotide sequence ID" value="XM_043203153.1"/>
</dbReference>
<accession>A0AAN6DGD2</accession>
<comment type="caution">
    <text evidence="2">The sequence shown here is derived from an EMBL/GenBank/DDBJ whole genome shotgun (WGS) entry which is preliminary data.</text>
</comment>
<organism evidence="2 3">
    <name type="scientific">Pichia angusta</name>
    <name type="common">Yeast</name>
    <name type="synonym">Hansenula polymorpha</name>
    <dbReference type="NCBI Taxonomy" id="870730"/>
    <lineage>
        <taxon>Eukaryota</taxon>
        <taxon>Fungi</taxon>
        <taxon>Dikarya</taxon>
        <taxon>Ascomycota</taxon>
        <taxon>Saccharomycotina</taxon>
        <taxon>Pichiomycetes</taxon>
        <taxon>Pichiales</taxon>
        <taxon>Pichiaceae</taxon>
        <taxon>Ogataea</taxon>
    </lineage>
</organism>
<name>A0AAN6DGD2_PICAN</name>
<evidence type="ECO:0000313" key="3">
    <source>
        <dbReference type="Proteomes" id="UP001196530"/>
    </source>
</evidence>